<evidence type="ECO:0000256" key="3">
    <source>
        <dbReference type="ARBA" id="ARBA00023002"/>
    </source>
</evidence>
<evidence type="ECO:0000256" key="2">
    <source>
        <dbReference type="ARBA" id="ARBA00022857"/>
    </source>
</evidence>
<dbReference type="PANTHER" id="PTHR24320">
    <property type="entry name" value="RETINOL DEHYDROGENASE"/>
    <property type="match status" value="1"/>
</dbReference>
<keyword evidence="3" id="KW-0560">Oxidoreductase</keyword>
<accession>A0A4Q2DXC8</accession>
<dbReference type="AlphaFoldDB" id="A0A4Q2DXC8"/>
<dbReference type="SUPFAM" id="SSF51735">
    <property type="entry name" value="NAD(P)-binding Rossmann-fold domains"/>
    <property type="match status" value="1"/>
</dbReference>
<dbReference type="STRING" id="2316362.A0A4Q2DXC8"/>
<dbReference type="InterPro" id="IPR036291">
    <property type="entry name" value="NAD(P)-bd_dom_sf"/>
</dbReference>
<proteinExistence type="inferred from homology"/>
<dbReference type="Proteomes" id="UP000290288">
    <property type="component" value="Unassembled WGS sequence"/>
</dbReference>
<name>A0A4Q2DXC8_9AGAR</name>
<evidence type="ECO:0000313" key="5">
    <source>
        <dbReference type="Proteomes" id="UP000290288"/>
    </source>
</evidence>
<evidence type="ECO:0008006" key="6">
    <source>
        <dbReference type="Google" id="ProtNLM"/>
    </source>
</evidence>
<protein>
    <recommendedName>
        <fullName evidence="6">NAD(P)-binding protein</fullName>
    </recommendedName>
</protein>
<dbReference type="PANTHER" id="PTHR24320:SF236">
    <property type="entry name" value="SHORT-CHAIN DEHYDROGENASE-RELATED"/>
    <property type="match status" value="1"/>
</dbReference>
<evidence type="ECO:0000313" key="4">
    <source>
        <dbReference type="EMBL" id="RXW24102.1"/>
    </source>
</evidence>
<dbReference type="PRINTS" id="PR00081">
    <property type="entry name" value="GDHRDH"/>
</dbReference>
<keyword evidence="5" id="KW-1185">Reference proteome</keyword>
<dbReference type="OrthoDB" id="191139at2759"/>
<comment type="caution">
    <text evidence="4">The sequence shown here is derived from an EMBL/GenBank/DDBJ whole genome shotgun (WGS) entry which is preliminary data.</text>
</comment>
<dbReference type="Gene3D" id="3.40.50.720">
    <property type="entry name" value="NAD(P)-binding Rossmann-like Domain"/>
    <property type="match status" value="1"/>
</dbReference>
<organism evidence="4 5">
    <name type="scientific">Candolleomyces aberdarensis</name>
    <dbReference type="NCBI Taxonomy" id="2316362"/>
    <lineage>
        <taxon>Eukaryota</taxon>
        <taxon>Fungi</taxon>
        <taxon>Dikarya</taxon>
        <taxon>Basidiomycota</taxon>
        <taxon>Agaricomycotina</taxon>
        <taxon>Agaricomycetes</taxon>
        <taxon>Agaricomycetidae</taxon>
        <taxon>Agaricales</taxon>
        <taxon>Agaricineae</taxon>
        <taxon>Psathyrellaceae</taxon>
        <taxon>Candolleomyces</taxon>
    </lineage>
</organism>
<dbReference type="EMBL" id="SDEE01000026">
    <property type="protein sequence ID" value="RXW24102.1"/>
    <property type="molecule type" value="Genomic_DNA"/>
</dbReference>
<dbReference type="Pfam" id="PF00106">
    <property type="entry name" value="adh_short"/>
    <property type="match status" value="1"/>
</dbReference>
<sequence>MGLVQSAISESFPPKPHFKVEDIPDLTGKVAIVTGGNAGIGKETVKVLLSRNAKVYLAARNKLKAEAAIASLKEETGCKDENIVFLELDLADLDSIERAAKEFRIKEGELHMLFNNAGVMGPPNELLTVQGYDLQFGTNVLGHFYLTKLLLPTLLSTAKSAPEWKPRVVTTSSISSRMPFSPDFNTFKDSPARRRKIWIQLYGQSKLANIMVSNEFAKRYGDEGVAFSSVNPGNIRTDLYQYTFASGLAKGFVGNIMLHSAHFGALTQLWAGASEEGGSMNGKYLVPWARYSTPNPIALDEEGRKVLWEWLEEQVADRLSAQ</sequence>
<gene>
    <name evidence="4" type="ORF">EST38_g1787</name>
</gene>
<dbReference type="GO" id="GO:0016491">
    <property type="term" value="F:oxidoreductase activity"/>
    <property type="evidence" value="ECO:0007669"/>
    <property type="project" value="UniProtKB-KW"/>
</dbReference>
<comment type="similarity">
    <text evidence="1">Belongs to the short-chain dehydrogenases/reductases (SDR) family.</text>
</comment>
<dbReference type="InterPro" id="IPR002347">
    <property type="entry name" value="SDR_fam"/>
</dbReference>
<reference evidence="4 5" key="1">
    <citation type="submission" date="2019-01" db="EMBL/GenBank/DDBJ databases">
        <title>Draft genome sequence of Psathyrella aberdarensis IHI B618.</title>
        <authorList>
            <person name="Buettner E."/>
            <person name="Kellner H."/>
        </authorList>
    </citation>
    <scope>NUCLEOTIDE SEQUENCE [LARGE SCALE GENOMIC DNA]</scope>
    <source>
        <strain evidence="4 5">IHI B618</strain>
    </source>
</reference>
<keyword evidence="2" id="KW-0521">NADP</keyword>
<evidence type="ECO:0000256" key="1">
    <source>
        <dbReference type="ARBA" id="ARBA00006484"/>
    </source>
</evidence>